<feature type="compositionally biased region" description="Polar residues" evidence="3">
    <location>
        <begin position="476"/>
        <end position="485"/>
    </location>
</feature>
<dbReference type="Proteomes" id="UP000515121">
    <property type="component" value="Unplaced"/>
</dbReference>
<evidence type="ECO:0000256" key="3">
    <source>
        <dbReference type="SAM" id="MobiDB-lite"/>
    </source>
</evidence>
<dbReference type="SMART" id="SM00612">
    <property type="entry name" value="Kelch"/>
    <property type="match status" value="2"/>
</dbReference>
<dbReference type="OrthoDB" id="10251809at2759"/>
<dbReference type="PANTHER" id="PTHR46228:SF2">
    <property type="entry name" value="KELCH REPEAT PROTEIN (AFU_ORTHOLOGUE AFUA_4G14350)"/>
    <property type="match status" value="1"/>
</dbReference>
<dbReference type="Pfam" id="PF01344">
    <property type="entry name" value="Kelch_1"/>
    <property type="match status" value="1"/>
</dbReference>
<name>A0A6P5WWB0_DURZI</name>
<feature type="region of interest" description="Disordered" evidence="3">
    <location>
        <begin position="412"/>
        <end position="485"/>
    </location>
</feature>
<proteinExistence type="predicted"/>
<organism evidence="4 5">
    <name type="scientific">Durio zibethinus</name>
    <name type="common">Durian</name>
    <dbReference type="NCBI Taxonomy" id="66656"/>
    <lineage>
        <taxon>Eukaryota</taxon>
        <taxon>Viridiplantae</taxon>
        <taxon>Streptophyta</taxon>
        <taxon>Embryophyta</taxon>
        <taxon>Tracheophyta</taxon>
        <taxon>Spermatophyta</taxon>
        <taxon>Magnoliopsida</taxon>
        <taxon>eudicotyledons</taxon>
        <taxon>Gunneridae</taxon>
        <taxon>Pentapetalae</taxon>
        <taxon>rosids</taxon>
        <taxon>malvids</taxon>
        <taxon>Malvales</taxon>
        <taxon>Malvaceae</taxon>
        <taxon>Helicteroideae</taxon>
        <taxon>Durio</taxon>
    </lineage>
</organism>
<sequence length="696" mass="76389">MSSFDPLFLSSACFIIVKHCVEVELTLNQSKRPLKREKKKKTTSHKTMGSLGAETAKKKAMWLYPKVSGFSPSERWGHSACYSNGVVYVFGGCCGGLHFSDVLMLNLNTMVWNTLETTGQGPGPRDSHSAVLVGTKMMVFGGTNGSKKVNDLHVLDLASKEWMRAECYGVAPSPRESHTATLISEDKVVIFGGSGEGEANYLNDLHVLDLRTMRWSSPQVRGHIPVPRDSHSAVAIGNKLVVYGGDCGDRYHGDVDMFDMDTSTWSRLAVQGSLPGVRAGHAAVNIGTKVFIIGGVGDKHYYNDVWVLDVNACCWAQLDLCGQQPQGRFSHTAVFTESDIAIYGGCGEDERPINELLVLQLGTQHPNGRYNISMCKTFGSHWNQEKRRFLRLAPNDLQKTIYFGDIEVAKQGAHEPEQEAKHSSRFSSDTSNPKRRRTANSKAWEVESEQEEHSLSLSQHSSPSQSDQEQAPAQKPTGSTGSQGLNLFKQFHHIPSNSQPKNFPNNHKEIRYMVQKTQQDLQFIREHQNLQKPEQYRHVVHTGKQGTQYPSVEQKHLEAGPIYNLLGAEVRGKVDGAFDAGFLMTATVNGKIFRGVLFAPGTGVISRGPMLAQSPALTSQVAAAQPFLSSSNSESLKASQPPTMRIPLESSHSTRQAQVNGHMVTRATSSAAKDPKLRSDLRDVVLTLGGPGTGHV</sequence>
<dbReference type="InterPro" id="IPR015915">
    <property type="entry name" value="Kelch-typ_b-propeller"/>
</dbReference>
<evidence type="ECO:0000313" key="4">
    <source>
        <dbReference type="Proteomes" id="UP000515121"/>
    </source>
</evidence>
<feature type="compositionally biased region" description="Low complexity" evidence="3">
    <location>
        <begin position="629"/>
        <end position="639"/>
    </location>
</feature>
<keyword evidence="1" id="KW-0880">Kelch repeat</keyword>
<feature type="compositionally biased region" description="Polar residues" evidence="3">
    <location>
        <begin position="650"/>
        <end position="659"/>
    </location>
</feature>
<dbReference type="InterPro" id="IPR006652">
    <property type="entry name" value="Kelch_1"/>
</dbReference>
<accession>A0A6P5WWB0</accession>
<feature type="region of interest" description="Disordered" evidence="3">
    <location>
        <begin position="629"/>
        <end position="676"/>
    </location>
</feature>
<dbReference type="PANTHER" id="PTHR46228">
    <property type="entry name" value="KELCH DOMAIN-CONTAINING PROTEIN"/>
    <property type="match status" value="1"/>
</dbReference>
<keyword evidence="2" id="KW-0677">Repeat</keyword>
<gene>
    <name evidence="5" type="primary">LOC111277962</name>
</gene>
<evidence type="ECO:0000313" key="5">
    <source>
        <dbReference type="RefSeq" id="XP_022720143.1"/>
    </source>
</evidence>
<keyword evidence="4" id="KW-1185">Reference proteome</keyword>
<reference evidence="5" key="1">
    <citation type="submission" date="2025-08" db="UniProtKB">
        <authorList>
            <consortium name="RefSeq"/>
        </authorList>
    </citation>
    <scope>IDENTIFICATION</scope>
    <source>
        <tissue evidence="5">Fruit stalk</tissue>
    </source>
</reference>
<protein>
    <submittedName>
        <fullName evidence="5">Acyl-CoA-binding domain-containing protein 4-like isoform X1</fullName>
    </submittedName>
</protein>
<dbReference type="Pfam" id="PF24681">
    <property type="entry name" value="Kelch_KLHDC2_KLHL20_DRC7"/>
    <property type="match status" value="1"/>
</dbReference>
<dbReference type="GeneID" id="111277962"/>
<evidence type="ECO:0000256" key="1">
    <source>
        <dbReference type="ARBA" id="ARBA00022441"/>
    </source>
</evidence>
<dbReference type="AlphaFoldDB" id="A0A6P5WWB0"/>
<feature type="compositionally biased region" description="Low complexity" evidence="3">
    <location>
        <begin position="455"/>
        <end position="470"/>
    </location>
</feature>
<dbReference type="RefSeq" id="XP_022720143.1">
    <property type="nucleotide sequence ID" value="XM_022864408.1"/>
</dbReference>
<dbReference type="KEGG" id="dzi:111277962"/>
<evidence type="ECO:0000256" key="2">
    <source>
        <dbReference type="ARBA" id="ARBA00022737"/>
    </source>
</evidence>
<dbReference type="SUPFAM" id="SSF117281">
    <property type="entry name" value="Kelch motif"/>
    <property type="match status" value="2"/>
</dbReference>
<feature type="compositionally biased region" description="Basic and acidic residues" evidence="3">
    <location>
        <begin position="412"/>
        <end position="422"/>
    </location>
</feature>
<dbReference type="Gene3D" id="2.120.10.80">
    <property type="entry name" value="Kelch-type beta propeller"/>
    <property type="match status" value="2"/>
</dbReference>